<proteinExistence type="inferred from homology"/>
<feature type="transmembrane region" description="Helical" evidence="8">
    <location>
        <begin position="305"/>
        <end position="324"/>
    </location>
</feature>
<dbReference type="EMBL" id="AEQP01000022">
    <property type="protein sequence ID" value="EFV93865.1"/>
    <property type="molecule type" value="Genomic_DNA"/>
</dbReference>
<keyword evidence="6 8" id="KW-0472">Membrane</keyword>
<dbReference type="PANTHER" id="PTHR30347:SF1">
    <property type="entry name" value="MECHANOSENSITIVE CHANNEL MSCK"/>
    <property type="match status" value="1"/>
</dbReference>
<evidence type="ECO:0000256" key="5">
    <source>
        <dbReference type="ARBA" id="ARBA00022989"/>
    </source>
</evidence>
<name>E7RZ66_9BURK</name>
<dbReference type="RefSeq" id="WP_005674347.1">
    <property type="nucleotide sequence ID" value="NZ_CP146288.1"/>
</dbReference>
<evidence type="ECO:0000256" key="1">
    <source>
        <dbReference type="ARBA" id="ARBA00004651"/>
    </source>
</evidence>
<feature type="transmembrane region" description="Helical" evidence="8">
    <location>
        <begin position="650"/>
        <end position="672"/>
    </location>
</feature>
<dbReference type="SUPFAM" id="SSF82689">
    <property type="entry name" value="Mechanosensitive channel protein MscS (YggB), C-terminal domain"/>
    <property type="match status" value="1"/>
</dbReference>
<dbReference type="Proteomes" id="UP000011021">
    <property type="component" value="Unassembled WGS sequence"/>
</dbReference>
<reference evidence="12 13" key="1">
    <citation type="submission" date="2010-12" db="EMBL/GenBank/DDBJ databases">
        <authorList>
            <person name="Muzny D."/>
            <person name="Qin X."/>
            <person name="Deng J."/>
            <person name="Jiang H."/>
            <person name="Liu Y."/>
            <person name="Qu J."/>
            <person name="Song X.-Z."/>
            <person name="Zhang L."/>
            <person name="Thornton R."/>
            <person name="Coyle M."/>
            <person name="Francisco L."/>
            <person name="Jackson L."/>
            <person name="Javaid M."/>
            <person name="Korchina V."/>
            <person name="Kovar C."/>
            <person name="Mata R."/>
            <person name="Mathew T."/>
            <person name="Ngo R."/>
            <person name="Nguyen L."/>
            <person name="Nguyen N."/>
            <person name="Okwuonu G."/>
            <person name="Ongeri F."/>
            <person name="Pham C."/>
            <person name="Simmons D."/>
            <person name="Wilczek-Boney K."/>
            <person name="Hale W."/>
            <person name="Jakkamsetti A."/>
            <person name="Pham P."/>
            <person name="Ruth R."/>
            <person name="San Lucas F."/>
            <person name="Warren J."/>
            <person name="Zhang J."/>
            <person name="Zhao Z."/>
            <person name="Zhou C."/>
            <person name="Zhu D."/>
            <person name="Lee S."/>
            <person name="Bess C."/>
            <person name="Blankenburg K."/>
            <person name="Forbes L."/>
            <person name="Fu Q."/>
            <person name="Gubbala S."/>
            <person name="Hirani K."/>
            <person name="Jayaseelan J.C."/>
            <person name="Lara F."/>
            <person name="Munidasa M."/>
            <person name="Palculict T."/>
            <person name="Patil S."/>
            <person name="Pu L.-L."/>
            <person name="Saada N."/>
            <person name="Tang L."/>
            <person name="Weissenberger G."/>
            <person name="Zhu Y."/>
            <person name="Hemphill L."/>
            <person name="Shang Y."/>
            <person name="Youmans B."/>
            <person name="Ayvaz T."/>
            <person name="Ross M."/>
            <person name="Santibanez J."/>
            <person name="Aqrawi P."/>
            <person name="Gross S."/>
            <person name="Joshi V."/>
            <person name="Fowler G."/>
            <person name="Nazareth L."/>
            <person name="Reid J."/>
            <person name="Worley K."/>
            <person name="Petrosino J."/>
            <person name="Highlander S."/>
            <person name="Gibbs R."/>
        </authorList>
    </citation>
    <scope>NUCLEOTIDE SEQUENCE [LARGE SCALE GENOMIC DNA]</scope>
    <source>
        <strain evidence="12 13">ATCC 51599</strain>
    </source>
</reference>
<dbReference type="SUPFAM" id="SSF50182">
    <property type="entry name" value="Sm-like ribonucleoproteins"/>
    <property type="match status" value="1"/>
</dbReference>
<gene>
    <name evidence="12" type="ORF">HMPREF0551_1980</name>
</gene>
<dbReference type="Gene3D" id="1.10.287.1260">
    <property type="match status" value="1"/>
</dbReference>
<sequence length="859" mass="93031">MGALSSRARVPGTLAGMKTDALISLCGRLLLALMLAAPAGVALSPSPAMAQAAPAAASDKDKAAQGGNANAAAANPAPAPASPIPPANVVSRAESEENALNIIRNRLQASPQRDGIKQRLARLARDTAEARTLSHLAMDSDSQRRMRDIEPTWAQLQAEVTAVDKQLTQVAEALQEDFNRLNTMQKAWEGAQAAEEIKASPQVIRTRVQEVLNQIQDTRKAASKIRSGIFDLQAQSSKLQATISSEQALLKNTLTASIDSLFKTDSPALFGASNAESTDGSTLTGLARLRSDGHAIVEYLRIHPVRSIALLAWLVLVFATLHLLRPRVEAKISEQPVLRSVRWLLQDPLSVAVLTTVTMAAVVLPYPPASLNLLLGLVALAPTVQLLRQVVERSLATYLYWLLAMFAFNQVPEILKFDPTWERLFFQSQLLLTILVLMHLTRDRRRAFVQARAEAEAENETVSSEALPPDSSTKHVDQNARSLRLTGYAINTVLAGCSAALVTDLLGFTRLARFISASTLNSLFAGVILLAGSLVLLSLLRLAGNLRPLNRLKMLDEDGALIEARLRRVVYWVAVLLWTGYTLNQVMLLSPLTDALGNFLSTPLKIGQISVSLADLLRFFVLVWLTLQVSRLLRYVLDREVYTRVSLAPGIPYALNSILNYVVLIGGLLMAIASTGVSLDRFTIFASALGVGVGFGLQSIVNNFVSGLIVLFERPIKVGDSVDMAGQSGKVKRIGIRASVLRTGAGADVIVPNSQLIANQVVNWTLSDHLRRIEIGLGVAYDSDPKQVIKLLTEVAREHADLLATPAPTAQFTDFGASALQFKLYAWTARSERMGGIRSELCIAIHERLQAEGIVLATS</sequence>
<dbReference type="InterPro" id="IPR010920">
    <property type="entry name" value="LSM_dom_sf"/>
</dbReference>
<comment type="caution">
    <text evidence="12">The sequence shown here is derived from an EMBL/GenBank/DDBJ whole genome shotgun (WGS) entry which is preliminary data.</text>
</comment>
<feature type="transmembrane region" description="Helical" evidence="8">
    <location>
        <begin position="424"/>
        <end position="441"/>
    </location>
</feature>
<dbReference type="PANTHER" id="PTHR30347">
    <property type="entry name" value="POTASSIUM CHANNEL RELATED"/>
    <property type="match status" value="1"/>
</dbReference>
<feature type="transmembrane region" description="Helical" evidence="8">
    <location>
        <begin position="488"/>
        <end position="511"/>
    </location>
</feature>
<dbReference type="InterPro" id="IPR011014">
    <property type="entry name" value="MscS_channel_TM-2"/>
</dbReference>
<comment type="subcellular location">
    <subcellularLocation>
        <location evidence="1">Cell membrane</location>
        <topology evidence="1">Multi-pass membrane protein</topology>
    </subcellularLocation>
</comment>
<feature type="region of interest" description="Disordered" evidence="7">
    <location>
        <begin position="53"/>
        <end position="92"/>
    </location>
</feature>
<evidence type="ECO:0000259" key="10">
    <source>
        <dbReference type="Pfam" id="PF00924"/>
    </source>
</evidence>
<feature type="signal peptide" evidence="9">
    <location>
        <begin position="1"/>
        <end position="50"/>
    </location>
</feature>
<evidence type="ECO:0000256" key="9">
    <source>
        <dbReference type="SAM" id="SignalP"/>
    </source>
</evidence>
<accession>E7RZ66</accession>
<feature type="transmembrane region" description="Helical" evidence="8">
    <location>
        <begin position="684"/>
        <end position="712"/>
    </location>
</feature>
<dbReference type="GO" id="GO:0005886">
    <property type="term" value="C:plasma membrane"/>
    <property type="evidence" value="ECO:0007669"/>
    <property type="project" value="UniProtKB-SubCell"/>
</dbReference>
<organism evidence="12 13">
    <name type="scientific">Lautropia mirabilis ATCC 51599</name>
    <dbReference type="NCBI Taxonomy" id="887898"/>
    <lineage>
        <taxon>Bacteria</taxon>
        <taxon>Pseudomonadati</taxon>
        <taxon>Pseudomonadota</taxon>
        <taxon>Betaproteobacteria</taxon>
        <taxon>Burkholderiales</taxon>
        <taxon>Burkholderiaceae</taxon>
        <taxon>Lautropia</taxon>
    </lineage>
</organism>
<keyword evidence="4 8" id="KW-0812">Transmembrane</keyword>
<feature type="compositionally biased region" description="Low complexity" evidence="7">
    <location>
        <begin position="64"/>
        <end position="76"/>
    </location>
</feature>
<dbReference type="GO" id="GO:0008381">
    <property type="term" value="F:mechanosensitive monoatomic ion channel activity"/>
    <property type="evidence" value="ECO:0007669"/>
    <property type="project" value="UniProtKB-ARBA"/>
</dbReference>
<dbReference type="InterPro" id="IPR049278">
    <property type="entry name" value="MS_channel_C"/>
</dbReference>
<evidence type="ECO:0000313" key="12">
    <source>
        <dbReference type="EMBL" id="EFV93865.1"/>
    </source>
</evidence>
<feature type="compositionally biased region" description="Pro residues" evidence="7">
    <location>
        <begin position="77"/>
        <end position="86"/>
    </location>
</feature>
<keyword evidence="3" id="KW-1003">Cell membrane</keyword>
<comment type="similarity">
    <text evidence="2">Belongs to the MscS (TC 1.A.23) family.</text>
</comment>
<dbReference type="InterPro" id="IPR011066">
    <property type="entry name" value="MscS_channel_C_sf"/>
</dbReference>
<evidence type="ECO:0000256" key="3">
    <source>
        <dbReference type="ARBA" id="ARBA00022475"/>
    </source>
</evidence>
<dbReference type="Pfam" id="PF00924">
    <property type="entry name" value="MS_channel_2nd"/>
    <property type="match status" value="1"/>
</dbReference>
<dbReference type="InterPro" id="IPR023408">
    <property type="entry name" value="MscS_beta-dom_sf"/>
</dbReference>
<evidence type="ECO:0000256" key="2">
    <source>
        <dbReference type="ARBA" id="ARBA00008017"/>
    </source>
</evidence>
<dbReference type="InterPro" id="IPR006685">
    <property type="entry name" value="MscS_channel_2nd"/>
</dbReference>
<evidence type="ECO:0000259" key="11">
    <source>
        <dbReference type="Pfam" id="PF21082"/>
    </source>
</evidence>
<dbReference type="Gene3D" id="2.30.30.60">
    <property type="match status" value="1"/>
</dbReference>
<dbReference type="Gene3D" id="3.30.70.100">
    <property type="match status" value="1"/>
</dbReference>
<dbReference type="STRING" id="887898.HMPREF0551_1980"/>
<protein>
    <submittedName>
        <fullName evidence="12">Transporter, small conductance mechanosensitive ion channel MscS family protein</fullName>
    </submittedName>
</protein>
<keyword evidence="13" id="KW-1185">Reference proteome</keyword>
<keyword evidence="5 8" id="KW-1133">Transmembrane helix</keyword>
<feature type="transmembrane region" description="Helical" evidence="8">
    <location>
        <begin position="609"/>
        <end position="629"/>
    </location>
</feature>
<dbReference type="SUPFAM" id="SSF82861">
    <property type="entry name" value="Mechanosensitive channel protein MscS (YggB), transmembrane region"/>
    <property type="match status" value="1"/>
</dbReference>
<dbReference type="eggNOG" id="COG3264">
    <property type="taxonomic scope" value="Bacteria"/>
</dbReference>
<keyword evidence="9" id="KW-0732">Signal</keyword>
<feature type="transmembrane region" description="Helical" evidence="8">
    <location>
        <begin position="523"/>
        <end position="544"/>
    </location>
</feature>
<dbReference type="Pfam" id="PF21082">
    <property type="entry name" value="MS_channel_3rd"/>
    <property type="match status" value="1"/>
</dbReference>
<dbReference type="HOGENOM" id="CLU_017388_0_0_4"/>
<dbReference type="AlphaFoldDB" id="E7RZ66"/>
<evidence type="ECO:0000256" key="6">
    <source>
        <dbReference type="ARBA" id="ARBA00023136"/>
    </source>
</evidence>
<feature type="transmembrane region" description="Helical" evidence="8">
    <location>
        <begin position="569"/>
        <end position="589"/>
    </location>
</feature>
<dbReference type="InterPro" id="IPR052702">
    <property type="entry name" value="MscS-like_channel"/>
</dbReference>
<feature type="domain" description="Mechanosensitive ion channel MscS" evidence="10">
    <location>
        <begin position="700"/>
        <end position="765"/>
    </location>
</feature>
<evidence type="ECO:0000313" key="13">
    <source>
        <dbReference type="Proteomes" id="UP000011021"/>
    </source>
</evidence>
<feature type="chain" id="PRO_5003221697" evidence="9">
    <location>
        <begin position="51"/>
        <end position="859"/>
    </location>
</feature>
<evidence type="ECO:0000256" key="8">
    <source>
        <dbReference type="SAM" id="Phobius"/>
    </source>
</evidence>
<evidence type="ECO:0000256" key="7">
    <source>
        <dbReference type="SAM" id="MobiDB-lite"/>
    </source>
</evidence>
<feature type="domain" description="Mechanosensitive ion channel MscS C-terminal" evidence="11">
    <location>
        <begin position="774"/>
        <end position="855"/>
    </location>
</feature>
<evidence type="ECO:0000256" key="4">
    <source>
        <dbReference type="ARBA" id="ARBA00022692"/>
    </source>
</evidence>
<feature type="transmembrane region" description="Helical" evidence="8">
    <location>
        <begin position="344"/>
        <end position="364"/>
    </location>
</feature>